<reference evidence="4 5" key="1">
    <citation type="submission" date="2019-03" db="EMBL/GenBank/DDBJ databases">
        <title>Complete Genome Sequence of Leuconostoc kimchii strain NKJ218 Isolated from Homemade Kimchi.</title>
        <authorList>
            <person name="Jung J.Y."/>
            <person name="Jin H.M."/>
            <person name="Jung J.-W."/>
            <person name="Lee S.-Y."/>
            <person name="Ryu B.-G."/>
            <person name="Han S.-S."/>
            <person name="Kang H.K."/>
            <person name="Choi H.W."/>
            <person name="Chung E.J."/>
            <person name="Choi K.-M."/>
        </authorList>
    </citation>
    <scope>NUCLEOTIDE SEQUENCE [LARGE SCALE GENOMIC DNA]</scope>
    <source>
        <strain evidence="4 5">NKJ218</strain>
    </source>
</reference>
<dbReference type="Pfam" id="PF02517">
    <property type="entry name" value="Rce1-like"/>
    <property type="match status" value="1"/>
</dbReference>
<keyword evidence="4" id="KW-0645">Protease</keyword>
<keyword evidence="2" id="KW-0812">Transmembrane</keyword>
<feature type="transmembrane region" description="Helical" evidence="2">
    <location>
        <begin position="149"/>
        <end position="168"/>
    </location>
</feature>
<name>A0ABX5SMA4_9LACO</name>
<dbReference type="Proteomes" id="UP000295756">
    <property type="component" value="Chromosome"/>
</dbReference>
<sequence length="269" mass="30867">MKEKIMNWKKFLTTIGGMWLAYLAYKVTTLILLYTFDGLQSKPYYEFIYFIIVMAITLVILNWTKKFFKQKIIFSPNVVALKKQWSILIVPLFLYGIDTLAILPNTTEHSFYIVMASIASALGAAIFEEVRDRGFGGIGLASSIENSQWKPMFIAIVTSFVFATTHYFNLLMPNAPTFVATNQQVVFTFFLGMTSIVLYMRTGSIFYSILIHFLNNFSFWTSTSDLSQDDGWASMLIFYALIPGLYSIWCLRPKKAETNLKYLPDKQSD</sequence>
<proteinExistence type="inferred from homology"/>
<keyword evidence="4" id="KW-0378">Hydrolase</keyword>
<evidence type="ECO:0000256" key="1">
    <source>
        <dbReference type="ARBA" id="ARBA00009067"/>
    </source>
</evidence>
<feature type="transmembrane region" description="Helical" evidence="2">
    <location>
        <begin position="180"/>
        <end position="199"/>
    </location>
</feature>
<keyword evidence="2" id="KW-0472">Membrane</keyword>
<feature type="transmembrane region" description="Helical" evidence="2">
    <location>
        <begin position="12"/>
        <end position="35"/>
    </location>
</feature>
<dbReference type="EMBL" id="CP037939">
    <property type="protein sequence ID" value="QBR47564.1"/>
    <property type="molecule type" value="Genomic_DNA"/>
</dbReference>
<accession>A0ABX5SMA4</accession>
<feature type="transmembrane region" description="Helical" evidence="2">
    <location>
        <begin position="85"/>
        <end position="103"/>
    </location>
</feature>
<keyword evidence="4" id="KW-0482">Metalloprotease</keyword>
<evidence type="ECO:0000259" key="3">
    <source>
        <dbReference type="Pfam" id="PF02517"/>
    </source>
</evidence>
<protein>
    <submittedName>
        <fullName evidence="4">CPBP family intramembrane metalloprotease</fullName>
    </submittedName>
</protein>
<feature type="transmembrane region" description="Helical" evidence="2">
    <location>
        <begin position="232"/>
        <end position="251"/>
    </location>
</feature>
<feature type="domain" description="CAAX prenyl protease 2/Lysostaphin resistance protein A-like" evidence="3">
    <location>
        <begin position="114"/>
        <end position="217"/>
    </location>
</feature>
<comment type="similarity">
    <text evidence="1">Belongs to the UPF0177 family.</text>
</comment>
<feature type="transmembrane region" description="Helical" evidence="2">
    <location>
        <begin position="47"/>
        <end position="64"/>
    </location>
</feature>
<organism evidence="4 5">
    <name type="scientific">Leuconostoc kimchii</name>
    <dbReference type="NCBI Taxonomy" id="136609"/>
    <lineage>
        <taxon>Bacteria</taxon>
        <taxon>Bacillati</taxon>
        <taxon>Bacillota</taxon>
        <taxon>Bacilli</taxon>
        <taxon>Lactobacillales</taxon>
        <taxon>Lactobacillaceae</taxon>
        <taxon>Leuconostoc</taxon>
    </lineage>
</organism>
<dbReference type="InterPro" id="IPR003675">
    <property type="entry name" value="Rce1/LyrA-like_dom"/>
</dbReference>
<evidence type="ECO:0000313" key="5">
    <source>
        <dbReference type="Proteomes" id="UP000295756"/>
    </source>
</evidence>
<keyword evidence="5" id="KW-1185">Reference proteome</keyword>
<dbReference type="GO" id="GO:0008237">
    <property type="term" value="F:metallopeptidase activity"/>
    <property type="evidence" value="ECO:0007669"/>
    <property type="project" value="UniProtKB-KW"/>
</dbReference>
<evidence type="ECO:0000313" key="4">
    <source>
        <dbReference type="EMBL" id="QBR47564.1"/>
    </source>
</evidence>
<keyword evidence="2" id="KW-1133">Transmembrane helix</keyword>
<evidence type="ECO:0000256" key="2">
    <source>
        <dbReference type="SAM" id="Phobius"/>
    </source>
</evidence>
<gene>
    <name evidence="4" type="ORF">EW139_05280</name>
</gene>